<evidence type="ECO:0000256" key="1">
    <source>
        <dbReference type="ARBA" id="ARBA00001946"/>
    </source>
</evidence>
<dbReference type="InterPro" id="IPR000092">
    <property type="entry name" value="Polyprenyl_synt"/>
</dbReference>
<evidence type="ECO:0000256" key="5">
    <source>
        <dbReference type="ARBA" id="ARBA00022842"/>
    </source>
</evidence>
<dbReference type="RefSeq" id="WP_067395214.1">
    <property type="nucleotide sequence ID" value="NZ_JXKH01000006.1"/>
</dbReference>
<evidence type="ECO:0000256" key="2">
    <source>
        <dbReference type="ARBA" id="ARBA00006706"/>
    </source>
</evidence>
<evidence type="ECO:0000256" key="6">
    <source>
        <dbReference type="RuleBase" id="RU004466"/>
    </source>
</evidence>
<gene>
    <name evidence="7" type="ORF">RU97_GL002352</name>
</gene>
<dbReference type="STRING" id="214095.RU97_GL002352"/>
<comment type="similarity">
    <text evidence="2 6">Belongs to the FPP/GGPP synthase family.</text>
</comment>
<organism evidence="7 8">
    <name type="scientific">Enterococcus canis</name>
    <dbReference type="NCBI Taxonomy" id="214095"/>
    <lineage>
        <taxon>Bacteria</taxon>
        <taxon>Bacillati</taxon>
        <taxon>Bacillota</taxon>
        <taxon>Bacilli</taxon>
        <taxon>Lactobacillales</taxon>
        <taxon>Enterococcaceae</taxon>
        <taxon>Enterococcus</taxon>
    </lineage>
</organism>
<dbReference type="CDD" id="cd00685">
    <property type="entry name" value="Trans_IPPS_HT"/>
    <property type="match status" value="1"/>
</dbReference>
<dbReference type="GO" id="GO:0008299">
    <property type="term" value="P:isoprenoid biosynthetic process"/>
    <property type="evidence" value="ECO:0007669"/>
    <property type="project" value="InterPro"/>
</dbReference>
<proteinExistence type="inferred from homology"/>
<keyword evidence="4" id="KW-0479">Metal-binding</keyword>
<dbReference type="Proteomes" id="UP000181884">
    <property type="component" value="Unassembled WGS sequence"/>
</dbReference>
<dbReference type="SFLD" id="SFLDS00005">
    <property type="entry name" value="Isoprenoid_Synthase_Type_I"/>
    <property type="match status" value="1"/>
</dbReference>
<name>A0A1L8RDG2_9ENTE</name>
<dbReference type="GO" id="GO:0004659">
    <property type="term" value="F:prenyltransferase activity"/>
    <property type="evidence" value="ECO:0007669"/>
    <property type="project" value="InterPro"/>
</dbReference>
<keyword evidence="5" id="KW-0460">Magnesium</keyword>
<dbReference type="PROSITE" id="PS00444">
    <property type="entry name" value="POLYPRENYL_SYNTHASE_2"/>
    <property type="match status" value="1"/>
</dbReference>
<dbReference type="Pfam" id="PF00348">
    <property type="entry name" value="polyprenyl_synt"/>
    <property type="match status" value="1"/>
</dbReference>
<evidence type="ECO:0000313" key="8">
    <source>
        <dbReference type="Proteomes" id="UP000181884"/>
    </source>
</evidence>
<evidence type="ECO:0000313" key="7">
    <source>
        <dbReference type="EMBL" id="OJG17806.1"/>
    </source>
</evidence>
<dbReference type="GO" id="GO:0046872">
    <property type="term" value="F:metal ion binding"/>
    <property type="evidence" value="ECO:0007669"/>
    <property type="project" value="UniProtKB-KW"/>
</dbReference>
<accession>A0A1L8RDG2</accession>
<dbReference type="AlphaFoldDB" id="A0A1L8RDG2"/>
<protein>
    <submittedName>
        <fullName evidence="7">Polyprenyl synthetase</fullName>
    </submittedName>
</protein>
<dbReference type="PANTHER" id="PTHR12001">
    <property type="entry name" value="GERANYLGERANYL PYROPHOSPHATE SYNTHASE"/>
    <property type="match status" value="1"/>
</dbReference>
<keyword evidence="8" id="KW-1185">Reference proteome</keyword>
<reference evidence="7 8" key="1">
    <citation type="submission" date="2014-12" db="EMBL/GenBank/DDBJ databases">
        <title>Draft genome sequences of 29 type strains of Enterococci.</title>
        <authorList>
            <person name="Zhong Z."/>
            <person name="Sun Z."/>
            <person name="Liu W."/>
            <person name="Zhang W."/>
            <person name="Zhang H."/>
        </authorList>
    </citation>
    <scope>NUCLEOTIDE SEQUENCE [LARGE SCALE GENOMIC DNA]</scope>
    <source>
        <strain evidence="7 8">DSM 17029</strain>
    </source>
</reference>
<comment type="cofactor">
    <cofactor evidence="1">
        <name>Mg(2+)</name>
        <dbReference type="ChEBI" id="CHEBI:18420"/>
    </cofactor>
</comment>
<comment type="caution">
    <text evidence="7">The sequence shown here is derived from an EMBL/GenBank/DDBJ whole genome shotgun (WGS) entry which is preliminary data.</text>
</comment>
<dbReference type="InterPro" id="IPR033749">
    <property type="entry name" value="Polyprenyl_synt_CS"/>
</dbReference>
<evidence type="ECO:0000256" key="4">
    <source>
        <dbReference type="ARBA" id="ARBA00022723"/>
    </source>
</evidence>
<dbReference type="InterPro" id="IPR008949">
    <property type="entry name" value="Isoprenoid_synthase_dom_sf"/>
</dbReference>
<dbReference type="Gene3D" id="1.10.600.10">
    <property type="entry name" value="Farnesyl Diphosphate Synthase"/>
    <property type="match status" value="1"/>
</dbReference>
<evidence type="ECO:0000256" key="3">
    <source>
        <dbReference type="ARBA" id="ARBA00022679"/>
    </source>
</evidence>
<dbReference type="PANTHER" id="PTHR12001:SF69">
    <property type="entry name" value="ALL TRANS-POLYPRENYL-DIPHOSPHATE SYNTHASE PDSS1"/>
    <property type="match status" value="1"/>
</dbReference>
<dbReference type="SUPFAM" id="SSF48576">
    <property type="entry name" value="Terpenoid synthases"/>
    <property type="match status" value="1"/>
</dbReference>
<sequence length="328" mass="36802">MKLHEMWQGYPQVADELAQTLRLMEKSIQLKNKQVEQAIMEMIHSGGKLLRPAYQLLFAQFGPDRDSQKAVSMAASIEMLHTATLIHDDIVDDADLRRGLPTIRSSFGNDAAVYAGDYLFVCCFKLLADYASSMRSLQLNSRSMEKILGGELGQMDNRYKINGTIDDYLDNISGKTAELFSMSCSIGAYESGCSELFSNNAGKIGRKIGLAFQIIDDILDYTQPADMIGKPVLEDVRQGVYSLPLLYALKTNRAAFIPYLEKRENMTDADTQKVYELVHQYDGVTQAQALAAKYTNEAIRAIQKLPQNEADTRGQLERLTRTILDRQN</sequence>
<keyword evidence="3 6" id="KW-0808">Transferase</keyword>
<dbReference type="EMBL" id="JXKH01000006">
    <property type="protein sequence ID" value="OJG17806.1"/>
    <property type="molecule type" value="Genomic_DNA"/>
</dbReference>
<dbReference type="PROSITE" id="PS00723">
    <property type="entry name" value="POLYPRENYL_SYNTHASE_1"/>
    <property type="match status" value="1"/>
</dbReference>